<dbReference type="InterPro" id="IPR005467">
    <property type="entry name" value="His_kinase_dom"/>
</dbReference>
<evidence type="ECO:0000256" key="4">
    <source>
        <dbReference type="ARBA" id="ARBA00022679"/>
    </source>
</evidence>
<sequence>MGSSRVLLKKTPQNFTLNEPPQRHGPVAGDPGLPPQRHGPVAGDDTARELEAVCSLVAGATELDLHRKPGAQLAERIRAALGLEAAAIFDADLDEIYPAGEWWPGFENQLRNICIFSTVRDEEETGLRQRVLRIRNLPIGALLLRGEASAAAVNAVASLVAVTFDRYHSLANETRIESARRTEQLRTTVLDNLAHAYKTPLTAIRAASTGLAEIGEMTPAQSSLLALVDEQTTLLNDLTTRLLQTARLEAHEIALHLEPVGVLALMEEVVAGLREPLEGMPVTMTVPREDLALRGDRSLLRAMLTQFVDNAAKYAHAGSPVTLAASEEAGAVVLSVHNFGPAIPAAEQEHVFDRYFRATGASRMATGTGIGLSIARRAAQAHGGDVWVTSDEERGTTFFASLPFEAQELQAS</sequence>
<keyword evidence="3" id="KW-0597">Phosphoprotein</keyword>
<feature type="region of interest" description="Disordered" evidence="9">
    <location>
        <begin position="11"/>
        <end position="43"/>
    </location>
</feature>
<comment type="caution">
    <text evidence="11">The sequence shown here is derived from an EMBL/GenBank/DDBJ whole genome shotgun (WGS) entry which is preliminary data.</text>
</comment>
<dbReference type="EC" id="2.7.13.3" evidence="2"/>
<dbReference type="PANTHER" id="PTHR42878:SF7">
    <property type="entry name" value="SENSOR HISTIDINE KINASE GLRK"/>
    <property type="match status" value="1"/>
</dbReference>
<evidence type="ECO:0000256" key="6">
    <source>
        <dbReference type="ARBA" id="ARBA00022777"/>
    </source>
</evidence>
<evidence type="ECO:0000313" key="11">
    <source>
        <dbReference type="EMBL" id="HGY93304.1"/>
    </source>
</evidence>
<evidence type="ECO:0000256" key="1">
    <source>
        <dbReference type="ARBA" id="ARBA00000085"/>
    </source>
</evidence>
<dbReference type="GO" id="GO:0005524">
    <property type="term" value="F:ATP binding"/>
    <property type="evidence" value="ECO:0007669"/>
    <property type="project" value="UniProtKB-KW"/>
</dbReference>
<dbReference type="GO" id="GO:0000156">
    <property type="term" value="F:phosphorelay response regulator activity"/>
    <property type="evidence" value="ECO:0007669"/>
    <property type="project" value="TreeGrafter"/>
</dbReference>
<keyword evidence="8" id="KW-0902">Two-component regulatory system</keyword>
<dbReference type="EMBL" id="DTKL01000010">
    <property type="protein sequence ID" value="HGY93304.1"/>
    <property type="molecule type" value="Genomic_DNA"/>
</dbReference>
<dbReference type="SMART" id="SM00388">
    <property type="entry name" value="HisKA"/>
    <property type="match status" value="1"/>
</dbReference>
<dbReference type="InterPro" id="IPR036890">
    <property type="entry name" value="HATPase_C_sf"/>
</dbReference>
<dbReference type="GO" id="GO:0007234">
    <property type="term" value="P:osmosensory signaling via phosphorelay pathway"/>
    <property type="evidence" value="ECO:0007669"/>
    <property type="project" value="TreeGrafter"/>
</dbReference>
<dbReference type="PANTHER" id="PTHR42878">
    <property type="entry name" value="TWO-COMPONENT HISTIDINE KINASE"/>
    <property type="match status" value="1"/>
</dbReference>
<reference evidence="11" key="1">
    <citation type="journal article" date="2020" name="mSystems">
        <title>Genome- and Community-Level Interaction Insights into Carbon Utilization and Element Cycling Functions of Hydrothermarchaeota in Hydrothermal Sediment.</title>
        <authorList>
            <person name="Zhou Z."/>
            <person name="Liu Y."/>
            <person name="Xu W."/>
            <person name="Pan J."/>
            <person name="Luo Z.H."/>
            <person name="Li M."/>
        </authorList>
    </citation>
    <scope>NUCLEOTIDE SEQUENCE [LARGE SCALE GENOMIC DNA]</scope>
    <source>
        <strain evidence="11">SpSt-855</strain>
    </source>
</reference>
<dbReference type="Gene3D" id="3.30.565.10">
    <property type="entry name" value="Histidine kinase-like ATPase, C-terminal domain"/>
    <property type="match status" value="1"/>
</dbReference>
<dbReference type="GO" id="GO:0030295">
    <property type="term" value="F:protein kinase activator activity"/>
    <property type="evidence" value="ECO:0007669"/>
    <property type="project" value="TreeGrafter"/>
</dbReference>
<dbReference type="SMART" id="SM00387">
    <property type="entry name" value="HATPase_c"/>
    <property type="match status" value="1"/>
</dbReference>
<protein>
    <recommendedName>
        <fullName evidence="2">histidine kinase</fullName>
        <ecNumber evidence="2">2.7.13.3</ecNumber>
    </recommendedName>
</protein>
<evidence type="ECO:0000256" key="3">
    <source>
        <dbReference type="ARBA" id="ARBA00022553"/>
    </source>
</evidence>
<dbReference type="SUPFAM" id="SSF55874">
    <property type="entry name" value="ATPase domain of HSP90 chaperone/DNA topoisomerase II/histidine kinase"/>
    <property type="match status" value="1"/>
</dbReference>
<evidence type="ECO:0000256" key="2">
    <source>
        <dbReference type="ARBA" id="ARBA00012438"/>
    </source>
</evidence>
<dbReference type="Pfam" id="PF00512">
    <property type="entry name" value="HisKA"/>
    <property type="match status" value="1"/>
</dbReference>
<dbReference type="GO" id="GO:0000155">
    <property type="term" value="F:phosphorelay sensor kinase activity"/>
    <property type="evidence" value="ECO:0007669"/>
    <property type="project" value="InterPro"/>
</dbReference>
<evidence type="ECO:0000259" key="10">
    <source>
        <dbReference type="PROSITE" id="PS50109"/>
    </source>
</evidence>
<dbReference type="Pfam" id="PF02518">
    <property type="entry name" value="HATPase_c"/>
    <property type="match status" value="1"/>
</dbReference>
<evidence type="ECO:0000256" key="8">
    <source>
        <dbReference type="ARBA" id="ARBA00023012"/>
    </source>
</evidence>
<comment type="catalytic activity">
    <reaction evidence="1">
        <text>ATP + protein L-histidine = ADP + protein N-phospho-L-histidine.</text>
        <dbReference type="EC" id="2.7.13.3"/>
    </reaction>
</comment>
<evidence type="ECO:0000256" key="5">
    <source>
        <dbReference type="ARBA" id="ARBA00022741"/>
    </source>
</evidence>
<dbReference type="InterPro" id="IPR036097">
    <property type="entry name" value="HisK_dim/P_sf"/>
</dbReference>
<dbReference type="PRINTS" id="PR00344">
    <property type="entry name" value="BCTRLSENSOR"/>
</dbReference>
<organism evidence="11">
    <name type="scientific">Acidobacterium capsulatum</name>
    <dbReference type="NCBI Taxonomy" id="33075"/>
    <lineage>
        <taxon>Bacteria</taxon>
        <taxon>Pseudomonadati</taxon>
        <taxon>Acidobacteriota</taxon>
        <taxon>Terriglobia</taxon>
        <taxon>Terriglobales</taxon>
        <taxon>Acidobacteriaceae</taxon>
        <taxon>Acidobacterium</taxon>
    </lineage>
</organism>
<dbReference type="SUPFAM" id="SSF47384">
    <property type="entry name" value="Homodimeric domain of signal transducing histidine kinase"/>
    <property type="match status" value="1"/>
</dbReference>
<keyword evidence="6" id="KW-0418">Kinase</keyword>
<evidence type="ECO:0000256" key="7">
    <source>
        <dbReference type="ARBA" id="ARBA00022840"/>
    </source>
</evidence>
<keyword evidence="5" id="KW-0547">Nucleotide-binding</keyword>
<gene>
    <name evidence="11" type="ORF">ENW50_01235</name>
</gene>
<keyword evidence="4" id="KW-0808">Transferase</keyword>
<evidence type="ECO:0000256" key="9">
    <source>
        <dbReference type="SAM" id="MobiDB-lite"/>
    </source>
</evidence>
<proteinExistence type="predicted"/>
<accession>A0A7V4XQG3</accession>
<dbReference type="InterPro" id="IPR003594">
    <property type="entry name" value="HATPase_dom"/>
</dbReference>
<dbReference type="InterPro" id="IPR004358">
    <property type="entry name" value="Sig_transdc_His_kin-like_C"/>
</dbReference>
<feature type="domain" description="Histidine kinase" evidence="10">
    <location>
        <begin position="192"/>
        <end position="406"/>
    </location>
</feature>
<name>A0A7V4XQG3_9BACT</name>
<dbReference type="InterPro" id="IPR003661">
    <property type="entry name" value="HisK_dim/P_dom"/>
</dbReference>
<dbReference type="CDD" id="cd00082">
    <property type="entry name" value="HisKA"/>
    <property type="match status" value="1"/>
</dbReference>
<dbReference type="InterPro" id="IPR050351">
    <property type="entry name" value="BphY/WalK/GraS-like"/>
</dbReference>
<keyword evidence="7" id="KW-0067">ATP-binding</keyword>
<dbReference type="PROSITE" id="PS50109">
    <property type="entry name" value="HIS_KIN"/>
    <property type="match status" value="1"/>
</dbReference>
<dbReference type="AlphaFoldDB" id="A0A7V4XQG3"/>
<dbReference type="Gene3D" id="1.10.287.130">
    <property type="match status" value="1"/>
</dbReference>